<accession>J3NE11</accession>
<proteinExistence type="predicted"/>
<dbReference type="SUPFAM" id="SSF48371">
    <property type="entry name" value="ARM repeat"/>
    <property type="match status" value="1"/>
</dbReference>
<keyword evidence="3" id="KW-1185">Reference proteome</keyword>
<evidence type="ECO:0000313" key="3">
    <source>
        <dbReference type="Proteomes" id="UP000006038"/>
    </source>
</evidence>
<feature type="transmembrane region" description="Helical" evidence="1">
    <location>
        <begin position="20"/>
        <end position="48"/>
    </location>
</feature>
<dbReference type="AlphaFoldDB" id="J3NE11"/>
<dbReference type="InterPro" id="IPR016024">
    <property type="entry name" value="ARM-type_fold"/>
</dbReference>
<reference evidence="2" key="2">
    <citation type="submission" date="2013-04" db="UniProtKB">
        <authorList>
            <consortium name="EnsemblPlants"/>
        </authorList>
    </citation>
    <scope>IDENTIFICATION</scope>
</reference>
<keyword evidence="1" id="KW-0812">Transmembrane</keyword>
<feature type="transmembrane region" description="Helical" evidence="1">
    <location>
        <begin position="141"/>
        <end position="165"/>
    </location>
</feature>
<keyword evidence="1" id="KW-0472">Membrane</keyword>
<dbReference type="STRING" id="4533.J3NE11"/>
<protein>
    <submittedName>
        <fullName evidence="2">Uncharacterized protein</fullName>
    </submittedName>
</protein>
<keyword evidence="1" id="KW-1133">Transmembrane helix</keyword>
<evidence type="ECO:0000313" key="2">
    <source>
        <dbReference type="EnsemblPlants" id="OB12G22190.1"/>
    </source>
</evidence>
<evidence type="ECO:0000256" key="1">
    <source>
        <dbReference type="SAM" id="Phobius"/>
    </source>
</evidence>
<dbReference type="HOGENOM" id="CLU_006857_2_1_1"/>
<dbReference type="PANTHER" id="PTHR33115">
    <property type="entry name" value="ARM REPEAT SUPERFAMILY PROTEIN"/>
    <property type="match status" value="1"/>
</dbReference>
<dbReference type="Gramene" id="OB12G22190.1">
    <property type="protein sequence ID" value="OB12G22190.1"/>
    <property type="gene ID" value="OB12G22190"/>
</dbReference>
<organism evidence="2">
    <name type="scientific">Oryza brachyantha</name>
    <name type="common">malo sina</name>
    <dbReference type="NCBI Taxonomy" id="4533"/>
    <lineage>
        <taxon>Eukaryota</taxon>
        <taxon>Viridiplantae</taxon>
        <taxon>Streptophyta</taxon>
        <taxon>Embryophyta</taxon>
        <taxon>Tracheophyta</taxon>
        <taxon>Spermatophyta</taxon>
        <taxon>Magnoliopsida</taxon>
        <taxon>Liliopsida</taxon>
        <taxon>Poales</taxon>
        <taxon>Poaceae</taxon>
        <taxon>BOP clade</taxon>
        <taxon>Oryzoideae</taxon>
        <taxon>Oryzeae</taxon>
        <taxon>Oryzinae</taxon>
        <taxon>Oryza</taxon>
    </lineage>
</organism>
<reference evidence="2" key="1">
    <citation type="journal article" date="2013" name="Nat. Commun.">
        <title>Whole-genome sequencing of Oryza brachyantha reveals mechanisms underlying Oryza genome evolution.</title>
        <authorList>
            <person name="Chen J."/>
            <person name="Huang Q."/>
            <person name="Gao D."/>
            <person name="Wang J."/>
            <person name="Lang Y."/>
            <person name="Liu T."/>
            <person name="Li B."/>
            <person name="Bai Z."/>
            <person name="Luis Goicoechea J."/>
            <person name="Liang C."/>
            <person name="Chen C."/>
            <person name="Zhang W."/>
            <person name="Sun S."/>
            <person name="Liao Y."/>
            <person name="Zhang X."/>
            <person name="Yang L."/>
            <person name="Song C."/>
            <person name="Wang M."/>
            <person name="Shi J."/>
            <person name="Liu G."/>
            <person name="Liu J."/>
            <person name="Zhou H."/>
            <person name="Zhou W."/>
            <person name="Yu Q."/>
            <person name="An N."/>
            <person name="Chen Y."/>
            <person name="Cai Q."/>
            <person name="Wang B."/>
            <person name="Liu B."/>
            <person name="Min J."/>
            <person name="Huang Y."/>
            <person name="Wu H."/>
            <person name="Li Z."/>
            <person name="Zhang Y."/>
            <person name="Yin Y."/>
            <person name="Song W."/>
            <person name="Jiang J."/>
            <person name="Jackson S.A."/>
            <person name="Wing R.A."/>
            <person name="Wang J."/>
            <person name="Chen M."/>
        </authorList>
    </citation>
    <scope>NUCLEOTIDE SEQUENCE [LARGE SCALE GENOMIC DNA]</scope>
    <source>
        <strain evidence="2">cv. IRGC 101232</strain>
    </source>
</reference>
<dbReference type="Proteomes" id="UP000006038">
    <property type="component" value="Chromosome 12"/>
</dbReference>
<dbReference type="OMA" id="INGHAVF"/>
<sequence>GSEEWPEVQYINGHAVFKQYLTRVVTGLGVLIFTWSTVVLLGGFVSLLDNRDFWLLTLITLCQTQEASGAITGGVVEGFSGVTRLLGTEYTTANKPPAEPAPAAAGAAAPAKHATKAPMKLDQLARRVRARAMFVARATLILFRFLVFTTIVVPLVIVYTLGMYISTAISLYRLTQPDLGVGSAAAGDGTAGANLQKPALRVLYVMALVQGVLYFYGLTFTSTGRKMERKVADSYELASGKDSAVRSYAEATMDGCTKDLSFAKGRNMVTYAMGLVESASTDTDDFASGVTILNALIRLQLRAQQALMRQLLIGSASSAHILGKLFEAASRSPAEEGGGGLRELAAAIVEHFAVDIRLSKVPGGIECVSSMLELSTVTPELDQRKHTLHQSLRILRMLAGHNDNCRVISNAEGLLSGVMAPVNSDLLHRVGHEAWRPVVEESMELAARFVAAPGVAGVRLRRGISSNEEAVAAMGSILECNECQPPLQHVAIKILTQLAMDASSSTSAGSRERLARSMMRVFFDDGKASSSVVRKRRAAQALAMLSAQSQSIAAIILHANGNAIAALKHTILHSEDNEIRVSAVEILTHLRDHYTNDDEHLAELKKAIKDLMPEV</sequence>
<dbReference type="eggNOG" id="ENOG502QRQI">
    <property type="taxonomic scope" value="Eukaryota"/>
</dbReference>
<dbReference type="InterPro" id="IPR011989">
    <property type="entry name" value="ARM-like"/>
</dbReference>
<dbReference type="EnsemblPlants" id="OB12G22190.1">
    <property type="protein sequence ID" value="OB12G22190.1"/>
    <property type="gene ID" value="OB12G22190"/>
</dbReference>
<dbReference type="PANTHER" id="PTHR33115:SF22">
    <property type="entry name" value="OS12G0449900 PROTEIN"/>
    <property type="match status" value="1"/>
</dbReference>
<dbReference type="Gene3D" id="1.25.10.10">
    <property type="entry name" value="Leucine-rich Repeat Variant"/>
    <property type="match status" value="1"/>
</dbReference>
<feature type="transmembrane region" description="Helical" evidence="1">
    <location>
        <begin position="202"/>
        <end position="220"/>
    </location>
</feature>
<name>J3NE11_ORYBR</name>